<keyword evidence="3" id="KW-1185">Reference proteome</keyword>
<feature type="region of interest" description="Disordered" evidence="1">
    <location>
        <begin position="124"/>
        <end position="150"/>
    </location>
</feature>
<dbReference type="Proteomes" id="UP000032233">
    <property type="component" value="Unassembled WGS sequence"/>
</dbReference>
<evidence type="ECO:0000256" key="1">
    <source>
        <dbReference type="SAM" id="MobiDB-lite"/>
    </source>
</evidence>
<comment type="caution">
    <text evidence="2">The sequence shown here is derived from an EMBL/GenBank/DDBJ whole genome shotgun (WGS) entry which is preliminary data.</text>
</comment>
<reference evidence="2 3" key="1">
    <citation type="submission" date="2013-11" db="EMBL/GenBank/DDBJ databases">
        <title>Metagenomic analysis of a methanogenic consortium involved in long chain n-alkane degradation.</title>
        <authorList>
            <person name="Davidova I.A."/>
            <person name="Callaghan A.V."/>
            <person name="Wawrik B."/>
            <person name="Pruitt S."/>
            <person name="Marks C."/>
            <person name="Duncan K.E."/>
            <person name="Suflita J.M."/>
        </authorList>
    </citation>
    <scope>NUCLEOTIDE SEQUENCE [LARGE SCALE GENOMIC DNA]</scope>
    <source>
        <strain evidence="2 3">SPR</strain>
    </source>
</reference>
<organism evidence="2 3">
    <name type="scientific">Dethiosulfatarculus sandiegensis</name>
    <dbReference type="NCBI Taxonomy" id="1429043"/>
    <lineage>
        <taxon>Bacteria</taxon>
        <taxon>Pseudomonadati</taxon>
        <taxon>Thermodesulfobacteriota</taxon>
        <taxon>Desulfarculia</taxon>
        <taxon>Desulfarculales</taxon>
        <taxon>Desulfarculaceae</taxon>
        <taxon>Dethiosulfatarculus</taxon>
    </lineage>
</organism>
<gene>
    <name evidence="2" type="ORF">X474_11470</name>
</gene>
<dbReference type="EMBL" id="AZAC01000014">
    <property type="protein sequence ID" value="KIX13866.1"/>
    <property type="molecule type" value="Genomic_DNA"/>
</dbReference>
<evidence type="ECO:0000313" key="3">
    <source>
        <dbReference type="Proteomes" id="UP000032233"/>
    </source>
</evidence>
<dbReference type="AlphaFoldDB" id="A0A0D2JDX6"/>
<name>A0A0D2JDX6_9BACT</name>
<evidence type="ECO:0000313" key="2">
    <source>
        <dbReference type="EMBL" id="KIX13866.1"/>
    </source>
</evidence>
<dbReference type="RefSeq" id="WP_044348688.1">
    <property type="nucleotide sequence ID" value="NZ_AZAC01000014.1"/>
</dbReference>
<sequence length="150" mass="17357">MQERQIAWIHLPDKSPEALTNSERSYLETALWLSRTNHPMGKRFARVFHHAVSACLDLLIWERGRSKRDYLSLPPFDPSPISPLMRERLEGILWILRQKKGSSLASHLEAMLLENLRMAAQVDPARADQKTDGKVVDFDRAVQKRNKDKD</sequence>
<accession>A0A0D2JDX6</accession>
<proteinExistence type="predicted"/>
<protein>
    <submittedName>
        <fullName evidence="2">Uncharacterized protein</fullName>
    </submittedName>
</protein>
<feature type="compositionally biased region" description="Basic and acidic residues" evidence="1">
    <location>
        <begin position="125"/>
        <end position="150"/>
    </location>
</feature>
<dbReference type="InParanoid" id="A0A0D2JDX6"/>